<comment type="caution">
    <text evidence="2">The sequence shown here is derived from an EMBL/GenBank/DDBJ whole genome shotgun (WGS) entry which is preliminary data.</text>
</comment>
<sequence length="117" mass="13926">MCVSRIISLEHSSLHVTSQSHSPMQGPESRFQSRRTMGRLRWFLFFRAWKQYLERYYFLVCLFPCTLLGCSIELIWMVVSELYFDRGNFYDFTSLEVALPLWLADILDCYYKTKSPG</sequence>
<accession>A0AAV5CBX7</accession>
<keyword evidence="1" id="KW-0472">Membrane</keyword>
<dbReference type="AlphaFoldDB" id="A0AAV5CBX7"/>
<keyword evidence="1" id="KW-1133">Transmembrane helix</keyword>
<keyword evidence="1" id="KW-0812">Transmembrane</keyword>
<name>A0AAV5CBX7_ELECO</name>
<dbReference type="EMBL" id="BQKI01000005">
    <property type="protein sequence ID" value="GJM95615.1"/>
    <property type="molecule type" value="Genomic_DNA"/>
</dbReference>
<dbReference type="Proteomes" id="UP001054889">
    <property type="component" value="Unassembled WGS sequence"/>
</dbReference>
<evidence type="ECO:0000313" key="3">
    <source>
        <dbReference type="Proteomes" id="UP001054889"/>
    </source>
</evidence>
<protein>
    <submittedName>
        <fullName evidence="2">Uncharacterized protein</fullName>
    </submittedName>
</protein>
<evidence type="ECO:0000313" key="2">
    <source>
        <dbReference type="EMBL" id="GJM95615.1"/>
    </source>
</evidence>
<gene>
    <name evidence="2" type="primary">ga12377</name>
    <name evidence="2" type="ORF">PR202_ga12377</name>
</gene>
<reference evidence="2" key="2">
    <citation type="submission" date="2021-12" db="EMBL/GenBank/DDBJ databases">
        <title>Resequencing data analysis of finger millet.</title>
        <authorList>
            <person name="Hatakeyama M."/>
            <person name="Aluri S."/>
            <person name="Balachadran M.T."/>
            <person name="Sivarajan S.R."/>
            <person name="Poveda L."/>
            <person name="Shimizu-Inatsugi R."/>
            <person name="Schlapbach R."/>
            <person name="Sreeman S.M."/>
            <person name="Shimizu K.K."/>
        </authorList>
    </citation>
    <scope>NUCLEOTIDE SEQUENCE</scope>
</reference>
<organism evidence="2 3">
    <name type="scientific">Eleusine coracana subsp. coracana</name>
    <dbReference type="NCBI Taxonomy" id="191504"/>
    <lineage>
        <taxon>Eukaryota</taxon>
        <taxon>Viridiplantae</taxon>
        <taxon>Streptophyta</taxon>
        <taxon>Embryophyta</taxon>
        <taxon>Tracheophyta</taxon>
        <taxon>Spermatophyta</taxon>
        <taxon>Magnoliopsida</taxon>
        <taxon>Liliopsida</taxon>
        <taxon>Poales</taxon>
        <taxon>Poaceae</taxon>
        <taxon>PACMAD clade</taxon>
        <taxon>Chloridoideae</taxon>
        <taxon>Cynodonteae</taxon>
        <taxon>Eleusininae</taxon>
        <taxon>Eleusine</taxon>
    </lineage>
</organism>
<keyword evidence="3" id="KW-1185">Reference proteome</keyword>
<reference evidence="2" key="1">
    <citation type="journal article" date="2018" name="DNA Res.">
        <title>Multiple hybrid de novo genome assembly of finger millet, an orphan allotetraploid crop.</title>
        <authorList>
            <person name="Hatakeyama M."/>
            <person name="Aluri S."/>
            <person name="Balachadran M.T."/>
            <person name="Sivarajan S.R."/>
            <person name="Patrignani A."/>
            <person name="Gruter S."/>
            <person name="Poveda L."/>
            <person name="Shimizu-Inatsugi R."/>
            <person name="Baeten J."/>
            <person name="Francoijs K.J."/>
            <person name="Nataraja K.N."/>
            <person name="Reddy Y.A.N."/>
            <person name="Phadnis S."/>
            <person name="Ravikumar R.L."/>
            <person name="Schlapbach R."/>
            <person name="Sreeman S.M."/>
            <person name="Shimizu K.K."/>
        </authorList>
    </citation>
    <scope>NUCLEOTIDE SEQUENCE</scope>
</reference>
<evidence type="ECO:0000256" key="1">
    <source>
        <dbReference type="SAM" id="Phobius"/>
    </source>
</evidence>
<feature type="transmembrane region" description="Helical" evidence="1">
    <location>
        <begin position="56"/>
        <end position="79"/>
    </location>
</feature>
<proteinExistence type="predicted"/>